<dbReference type="InterPro" id="IPR011042">
    <property type="entry name" value="6-blade_b-propeller_TolB-like"/>
</dbReference>
<dbReference type="SUPFAM" id="SSF55781">
    <property type="entry name" value="GAF domain-like"/>
    <property type="match status" value="1"/>
</dbReference>
<protein>
    <submittedName>
        <fullName evidence="6">IclR family transcriptional regulator</fullName>
    </submittedName>
</protein>
<feature type="domain" description="HTH iclR-type" evidence="4">
    <location>
        <begin position="1"/>
        <end position="59"/>
    </location>
</feature>
<dbReference type="InterPro" id="IPR036390">
    <property type="entry name" value="WH_DNA-bd_sf"/>
</dbReference>
<dbReference type="Pfam" id="PF09339">
    <property type="entry name" value="HTH_IclR"/>
    <property type="match status" value="1"/>
</dbReference>
<dbReference type="InterPro" id="IPR036388">
    <property type="entry name" value="WH-like_DNA-bd_sf"/>
</dbReference>
<dbReference type="PANTHER" id="PTHR10907:SF47">
    <property type="entry name" value="REGUCALCIN"/>
    <property type="match status" value="1"/>
</dbReference>
<dbReference type="InterPro" id="IPR013658">
    <property type="entry name" value="SGL"/>
</dbReference>
<reference evidence="7" key="1">
    <citation type="journal article" date="2019" name="Int. J. Syst. Evol. Microbiol.">
        <title>The Global Catalogue of Microorganisms (GCM) 10K type strain sequencing project: providing services to taxonomists for standard genome sequencing and annotation.</title>
        <authorList>
            <consortium name="The Broad Institute Genomics Platform"/>
            <consortium name="The Broad Institute Genome Sequencing Center for Infectious Disease"/>
            <person name="Wu L."/>
            <person name="Ma J."/>
        </authorList>
    </citation>
    <scope>NUCLEOTIDE SEQUENCE [LARGE SCALE GENOMIC DNA]</scope>
    <source>
        <strain evidence="7">NBRC 112416</strain>
    </source>
</reference>
<dbReference type="Pfam" id="PF08450">
    <property type="entry name" value="SGL"/>
    <property type="match status" value="1"/>
</dbReference>
<evidence type="ECO:0000256" key="1">
    <source>
        <dbReference type="ARBA" id="ARBA00008853"/>
    </source>
</evidence>
<dbReference type="SUPFAM" id="SSF46785">
    <property type="entry name" value="Winged helix' DNA-binding domain"/>
    <property type="match status" value="1"/>
</dbReference>
<dbReference type="InterPro" id="IPR005471">
    <property type="entry name" value="Tscrpt_reg_IclR_N"/>
</dbReference>
<name>A0ABQ5W7V2_9HYPH</name>
<evidence type="ECO:0000313" key="7">
    <source>
        <dbReference type="Proteomes" id="UP001156691"/>
    </source>
</evidence>
<dbReference type="Gene3D" id="1.10.10.10">
    <property type="entry name" value="Winged helix-like DNA-binding domain superfamily/Winged helix DNA-binding domain"/>
    <property type="match status" value="1"/>
</dbReference>
<dbReference type="Proteomes" id="UP001156691">
    <property type="component" value="Unassembled WGS sequence"/>
</dbReference>
<comment type="similarity">
    <text evidence="1">Belongs to the SMP-30/CGR1 family.</text>
</comment>
<evidence type="ECO:0000256" key="2">
    <source>
        <dbReference type="ARBA" id="ARBA00023015"/>
    </source>
</evidence>
<dbReference type="PANTHER" id="PTHR10907">
    <property type="entry name" value="REGUCALCIN"/>
    <property type="match status" value="1"/>
</dbReference>
<proteinExistence type="inferred from homology"/>
<organism evidence="6 7">
    <name type="scientific">Devosia nitrariae</name>
    <dbReference type="NCBI Taxonomy" id="2071872"/>
    <lineage>
        <taxon>Bacteria</taxon>
        <taxon>Pseudomonadati</taxon>
        <taxon>Pseudomonadota</taxon>
        <taxon>Alphaproteobacteria</taxon>
        <taxon>Hyphomicrobiales</taxon>
        <taxon>Devosiaceae</taxon>
        <taxon>Devosia</taxon>
    </lineage>
</organism>
<evidence type="ECO:0000259" key="4">
    <source>
        <dbReference type="PROSITE" id="PS51077"/>
    </source>
</evidence>
<gene>
    <name evidence="6" type="ORF">GCM10010862_31180</name>
</gene>
<keyword evidence="3" id="KW-0804">Transcription</keyword>
<keyword evidence="7" id="KW-1185">Reference proteome</keyword>
<dbReference type="InterPro" id="IPR029016">
    <property type="entry name" value="GAF-like_dom_sf"/>
</dbReference>
<dbReference type="InterPro" id="IPR005511">
    <property type="entry name" value="SMP-30"/>
</dbReference>
<comment type="caution">
    <text evidence="6">The sequence shown here is derived from an EMBL/GenBank/DDBJ whole genome shotgun (WGS) entry which is preliminary data.</text>
</comment>
<dbReference type="Gene3D" id="3.30.450.40">
    <property type="match status" value="1"/>
</dbReference>
<evidence type="ECO:0000259" key="5">
    <source>
        <dbReference type="PROSITE" id="PS51078"/>
    </source>
</evidence>
<sequence length="538" mass="58672">MRGLDVLMAIGMAPEPLRFADIQRVVQLPKGTLHRLLAALQRQRLLRFDDRTRQYHVGSRVFDLARRTLDQSGIIRAAKPELTRIARLLGRPACLYVRDGRDVFVLDFEDPDAANSPMVRIWPRQAVDSCAAGLAMLAALGPDQRANLIRDHSEASQIEVGIDLSRALGYALHTERDGGTTSVAAAVVNPDGYPVAAISCPFDGLDGKAELLHEAGRALIEGARRASGNAGMSQGVSHILPTAPGKIDPRVVPLPTGRDFMGENPVWSPRTSRLYWLDILAPALRFYDPATRLSHRVDLPELVGGLALRPDGRLVLLGRHGIFEFTPETEDLKLLVSPEADRPDNRFNTAAVDALGNLWAGTMAINHEPGQGSFYRITPDLRIRRTFERTGLPKNAAWSLDRRTLYLSDGGDGVLRRYPVALASGEIGQGSPFVNGAAEMGVPNGICVDSQGHIWVAMLGGWAIHRYTPKGELVERIVLPVPMPTNLCFGGRDLRTLFVTSTYLRLPPGYSTLAPLSGTVLEIEVDVPGMPPNLFAAK</sequence>
<dbReference type="InterPro" id="IPR014757">
    <property type="entry name" value="Tscrpt_reg_IclR_C"/>
</dbReference>
<dbReference type="PROSITE" id="PS51078">
    <property type="entry name" value="ICLR_ED"/>
    <property type="match status" value="1"/>
</dbReference>
<dbReference type="SUPFAM" id="SSF63829">
    <property type="entry name" value="Calcium-dependent phosphotriesterase"/>
    <property type="match status" value="1"/>
</dbReference>
<feature type="domain" description="IclR-ED" evidence="5">
    <location>
        <begin position="60"/>
        <end position="232"/>
    </location>
</feature>
<accession>A0ABQ5W7V2</accession>
<dbReference type="PRINTS" id="PR01790">
    <property type="entry name" value="SMP30FAMILY"/>
</dbReference>
<evidence type="ECO:0000256" key="3">
    <source>
        <dbReference type="ARBA" id="ARBA00023163"/>
    </source>
</evidence>
<dbReference type="Pfam" id="PF01614">
    <property type="entry name" value="IclR_C"/>
    <property type="match status" value="1"/>
</dbReference>
<dbReference type="PROSITE" id="PS51077">
    <property type="entry name" value="HTH_ICLR"/>
    <property type="match status" value="1"/>
</dbReference>
<dbReference type="EMBL" id="BSNS01000013">
    <property type="protein sequence ID" value="GLQ55859.1"/>
    <property type="molecule type" value="Genomic_DNA"/>
</dbReference>
<dbReference type="SMART" id="SM00346">
    <property type="entry name" value="HTH_ICLR"/>
    <property type="match status" value="1"/>
</dbReference>
<dbReference type="Gene3D" id="2.120.10.30">
    <property type="entry name" value="TolB, C-terminal domain"/>
    <property type="match status" value="1"/>
</dbReference>
<evidence type="ECO:0000313" key="6">
    <source>
        <dbReference type="EMBL" id="GLQ55859.1"/>
    </source>
</evidence>
<keyword evidence="2" id="KW-0805">Transcription regulation</keyword>